<comment type="subcellular location">
    <subcellularLocation>
        <location evidence="1">Cell membrane</location>
        <topology evidence="1">Multi-pass membrane protein</topology>
    </subcellularLocation>
</comment>
<keyword evidence="5" id="KW-0472">Membrane</keyword>
<sequence>MSRTTNAIKNTGFGLLGKLANLILAFLSRTIFIYFLGSTYLGVNGLYSEILSLLSFAELGFGSAMTFAMYKPVADKDTEKIKRLLGFYKTVYRIVAVIITVAGLCLIPFLQYIVKGAEWLNVTELRLYFLIFLANTVVGYFVTYKFAYLNALQKNYINTNIDTIVNTVSYCAQMVVILVFKDFLLYLLVNSFVLVVSRFIIIVYLNKKYPILKEKPDVPLSKSEKKPIYKEVQGLVVHQFSSVAVHSTDNILISMLSGLGVVAVGYISNYNMLINSVLGFVVILFNSVTSGFGNLVATSTVKNYHKVFKEINFLNFWIYGFCSISFWILVPPFITLWIGSDKLIDNVSFSLIIINCYLQGQSAAFNNARIAKGNFGKDKNWALAQALVNLVVSIIAGHYLGLVGIYIGTVTSRLVYVVCRPYSTYRFLFEESSVEYYKKFLLYFIAVIFTAIISKLLTYKLLVVPKVGTFVVAVFIVGIVVNLCFLLMFFKSQEMKAWKDRIYSIIIGKRK</sequence>
<evidence type="ECO:0000256" key="5">
    <source>
        <dbReference type="ARBA" id="ARBA00023136"/>
    </source>
</evidence>
<accession>A0A174FEF4</accession>
<dbReference type="InterPro" id="IPR050833">
    <property type="entry name" value="Poly_Biosynth_Transport"/>
</dbReference>
<dbReference type="Proteomes" id="UP000095787">
    <property type="component" value="Unassembled WGS sequence"/>
</dbReference>
<reference evidence="6 7" key="1">
    <citation type="submission" date="2015-09" db="EMBL/GenBank/DDBJ databases">
        <authorList>
            <consortium name="Pathogen Informatics"/>
        </authorList>
    </citation>
    <scope>NUCLEOTIDE SEQUENCE [LARGE SCALE GENOMIC DNA]</scope>
    <source>
        <strain evidence="6 7">2789STDY5834841</strain>
    </source>
</reference>
<dbReference type="EMBL" id="CYZO01000057">
    <property type="protein sequence ID" value="CUO47318.1"/>
    <property type="molecule type" value="Genomic_DNA"/>
</dbReference>
<gene>
    <name evidence="6" type="ORF">ERS852456_02658</name>
</gene>
<keyword evidence="4" id="KW-1133">Transmembrane helix</keyword>
<evidence type="ECO:0000256" key="1">
    <source>
        <dbReference type="ARBA" id="ARBA00004651"/>
    </source>
</evidence>
<dbReference type="PANTHER" id="PTHR30250">
    <property type="entry name" value="PST FAMILY PREDICTED COLANIC ACID TRANSPORTER"/>
    <property type="match status" value="1"/>
</dbReference>
<protein>
    <submittedName>
        <fullName evidence="6">Polysaccharide biosynthesis protein</fullName>
    </submittedName>
</protein>
<organism evidence="6 7">
    <name type="scientific">[Ruminococcus] torques</name>
    <dbReference type="NCBI Taxonomy" id="33039"/>
    <lineage>
        <taxon>Bacteria</taxon>
        <taxon>Bacillati</taxon>
        <taxon>Bacillota</taxon>
        <taxon>Clostridia</taxon>
        <taxon>Lachnospirales</taxon>
        <taxon>Lachnospiraceae</taxon>
        <taxon>Mediterraneibacter</taxon>
    </lineage>
</organism>
<dbReference type="GO" id="GO:0005886">
    <property type="term" value="C:plasma membrane"/>
    <property type="evidence" value="ECO:0007669"/>
    <property type="project" value="UniProtKB-SubCell"/>
</dbReference>
<name>A0A174FEF4_9FIRM</name>
<dbReference type="RefSeq" id="WP_004847966.1">
    <property type="nucleotide sequence ID" value="NZ_CAUBRL010000029.1"/>
</dbReference>
<evidence type="ECO:0000256" key="3">
    <source>
        <dbReference type="ARBA" id="ARBA00022692"/>
    </source>
</evidence>
<evidence type="ECO:0000313" key="6">
    <source>
        <dbReference type="EMBL" id="CUO47318.1"/>
    </source>
</evidence>
<dbReference type="PANTHER" id="PTHR30250:SF26">
    <property type="entry name" value="PSMA PROTEIN"/>
    <property type="match status" value="1"/>
</dbReference>
<evidence type="ECO:0000256" key="4">
    <source>
        <dbReference type="ARBA" id="ARBA00022989"/>
    </source>
</evidence>
<keyword evidence="3" id="KW-0812">Transmembrane</keyword>
<dbReference type="AlphaFoldDB" id="A0A174FEF4"/>
<evidence type="ECO:0000313" key="7">
    <source>
        <dbReference type="Proteomes" id="UP000095787"/>
    </source>
</evidence>
<proteinExistence type="predicted"/>
<evidence type="ECO:0000256" key="2">
    <source>
        <dbReference type="ARBA" id="ARBA00022475"/>
    </source>
</evidence>
<keyword evidence="2" id="KW-1003">Cell membrane</keyword>